<accession>A0A6J7WCT4</accession>
<proteinExistence type="predicted"/>
<sequence>MSIQSVKTPFSKMSFTPDIPSAALGPNEYNAGLNVETDTRGLKKIFGEQDVLSVIPSDPIFITGNFRLNGVWWFVVGCIDGTWHGITSSGIIELTPLATSYIIDQYSHSTPITSNWNGDVLFINDNINPPMYLLPTDTSIRLYDYSYPDQTPNVYTWNYYASQGWTNLTAGFQRVYSAPNIGSVLVAGNLTYEQDGLTKNAPNTIRWSQNFGLNSGPTTWAPTINNIANEVDVPVRGPLLDGFAINGNFYMFSYWDCCVLTPIAYTSTQAPVFGISPVTQNRGILNENCFAINDGMVFGLDSSDIWILEQGTFREIGNQRVKNFFYGNLNTAHYDQVFMTNNTHRNQIEIYYPDLSSADGRCNKMLSYRYDLDCWNPPREVNNATSACESPIFNPDTGLPNISNRGVVYVHGGADKKIVQKDIGNGFFDGTTSTNINSYFRRDNINFGEPYSNKVQTHRVLPEVAGTGTFTIQVGGANSVGQTPEFNTNVTMFIDTDNPWIQTVQNTHRVTSIIAGSNDSTGTWILTQANWQITVTEDDR</sequence>
<dbReference type="EMBL" id="LR798227">
    <property type="protein sequence ID" value="CAB5207052.1"/>
    <property type="molecule type" value="Genomic_DNA"/>
</dbReference>
<name>A0A6J7WCT4_9CAUD</name>
<organism evidence="1">
    <name type="scientific">uncultured Caudovirales phage</name>
    <dbReference type="NCBI Taxonomy" id="2100421"/>
    <lineage>
        <taxon>Viruses</taxon>
        <taxon>Duplodnaviria</taxon>
        <taxon>Heunggongvirae</taxon>
        <taxon>Uroviricota</taxon>
        <taxon>Caudoviricetes</taxon>
        <taxon>Peduoviridae</taxon>
        <taxon>Maltschvirus</taxon>
        <taxon>Maltschvirus maltsch</taxon>
    </lineage>
</organism>
<reference evidence="1" key="1">
    <citation type="submission" date="2020-05" db="EMBL/GenBank/DDBJ databases">
        <authorList>
            <person name="Chiriac C."/>
            <person name="Salcher M."/>
            <person name="Ghai R."/>
            <person name="Kavagutti S V."/>
        </authorList>
    </citation>
    <scope>NUCLEOTIDE SEQUENCE</scope>
</reference>
<gene>
    <name evidence="1" type="ORF">UFOVP180_18</name>
</gene>
<evidence type="ECO:0000313" key="1">
    <source>
        <dbReference type="EMBL" id="CAB5207052.1"/>
    </source>
</evidence>
<protein>
    <submittedName>
        <fullName evidence="1">Uncharacterized protein</fullName>
    </submittedName>
</protein>